<dbReference type="Proteomes" id="UP000594454">
    <property type="component" value="Chromosome 1"/>
</dbReference>
<dbReference type="OrthoDB" id="5332616at2759"/>
<dbReference type="InParanoid" id="A0A7R8YLI3"/>
<evidence type="ECO:0000256" key="9">
    <source>
        <dbReference type="ARBA" id="ARBA00049267"/>
    </source>
</evidence>
<dbReference type="GO" id="GO:0050660">
    <property type="term" value="F:flavin adenine dinucleotide binding"/>
    <property type="evidence" value="ECO:0007669"/>
    <property type="project" value="InterPro"/>
</dbReference>
<dbReference type="PANTHER" id="PTHR43716">
    <property type="entry name" value="D-2-HYDROXYGLUTARATE DEHYDROGENASE, MITOCHONDRIAL"/>
    <property type="match status" value="1"/>
</dbReference>
<dbReference type="FunFam" id="1.10.45.10:FF:000001">
    <property type="entry name" value="D-lactate dehydrogenase mitochondrial"/>
    <property type="match status" value="1"/>
</dbReference>
<evidence type="ECO:0000256" key="6">
    <source>
        <dbReference type="ARBA" id="ARBA00039003"/>
    </source>
</evidence>
<name>A0A7R8YLI3_HERIL</name>
<dbReference type="EMBL" id="LR899009">
    <property type="protein sequence ID" value="CAD7077565.1"/>
    <property type="molecule type" value="Genomic_DNA"/>
</dbReference>
<evidence type="ECO:0000313" key="12">
    <source>
        <dbReference type="Proteomes" id="UP000594454"/>
    </source>
</evidence>
<dbReference type="Pfam" id="PF02913">
    <property type="entry name" value="FAD-oxidase_C"/>
    <property type="match status" value="1"/>
</dbReference>
<evidence type="ECO:0000313" key="11">
    <source>
        <dbReference type="EMBL" id="CAD7077565.1"/>
    </source>
</evidence>
<accession>A0A7R8YLI3</accession>
<keyword evidence="4" id="KW-0274">FAD</keyword>
<gene>
    <name evidence="11" type="ORF">HERILL_LOCUS902</name>
</gene>
<organism evidence="11 12">
    <name type="scientific">Hermetia illucens</name>
    <name type="common">Black soldier fly</name>
    <dbReference type="NCBI Taxonomy" id="343691"/>
    <lineage>
        <taxon>Eukaryota</taxon>
        <taxon>Metazoa</taxon>
        <taxon>Ecdysozoa</taxon>
        <taxon>Arthropoda</taxon>
        <taxon>Hexapoda</taxon>
        <taxon>Insecta</taxon>
        <taxon>Pterygota</taxon>
        <taxon>Neoptera</taxon>
        <taxon>Endopterygota</taxon>
        <taxon>Diptera</taxon>
        <taxon>Brachycera</taxon>
        <taxon>Stratiomyomorpha</taxon>
        <taxon>Stratiomyidae</taxon>
        <taxon>Hermetiinae</taxon>
        <taxon>Hermetia</taxon>
    </lineage>
</organism>
<protein>
    <recommendedName>
        <fullName evidence="7">D-2-hydroxyglutarate dehydrogenase, mitochondrial</fullName>
        <ecNumber evidence="6">1.1.99.39</ecNumber>
    </recommendedName>
</protein>
<dbReference type="InterPro" id="IPR016171">
    <property type="entry name" value="Vanillyl_alc_oxidase_C-sub2"/>
</dbReference>
<dbReference type="FunFam" id="3.30.70.2740:FF:000002">
    <property type="entry name" value="D-2-hydroxyglutarate dehydrogenase mitochondrial"/>
    <property type="match status" value="1"/>
</dbReference>
<keyword evidence="3" id="KW-0285">Flavoprotein</keyword>
<dbReference type="Gene3D" id="1.10.45.10">
    <property type="entry name" value="Vanillyl-alcohol Oxidase, Chain A, domain 4"/>
    <property type="match status" value="1"/>
</dbReference>
<comment type="similarity">
    <text evidence="2">Belongs to the FAD-binding oxidoreductase/transferase type 4 family.</text>
</comment>
<dbReference type="Gene3D" id="3.30.70.2190">
    <property type="match status" value="1"/>
</dbReference>
<dbReference type="AlphaFoldDB" id="A0A7R8YLI3"/>
<comment type="function">
    <text evidence="8">Catalyzes the oxidation of D-2-hydroxyglutarate (D-2-HG) to alpha-ketoglutarate. Also catalyzes the oxidation of other D-2-hydroxyacids, such as D-malate (D-MAL) and D-lactate (D-LAC). Exhibits high activities towards D-2-HG and D-MAL but a very weak activity towards D-LAC.</text>
</comment>
<evidence type="ECO:0000256" key="5">
    <source>
        <dbReference type="ARBA" id="ARBA00023002"/>
    </source>
</evidence>
<keyword evidence="5" id="KW-0560">Oxidoreductase</keyword>
<sequence>MLIETSGSNGTHDEEKLNNFLLKCFESGNVLDGTIASEPSKIQKIWDIRELIPIALLKDGYTFAYDVSIPLRSFYDIVEVMRERVGDLATYVCGYGHLGDSNLHVDVACREFSQELYKRVEPFIFEYTASLKGSISAEHGIGFLKSQYLRLSKSPEAIEMMKDLKTLLDPKGILNPYKILRD</sequence>
<evidence type="ECO:0000256" key="4">
    <source>
        <dbReference type="ARBA" id="ARBA00022827"/>
    </source>
</evidence>
<dbReference type="SUPFAM" id="SSF55103">
    <property type="entry name" value="FAD-linked oxidases, C-terminal domain"/>
    <property type="match status" value="1"/>
</dbReference>
<comment type="catalytic activity">
    <reaction evidence="9">
        <text>(R)-malate + A = oxaloacetate + AH2</text>
        <dbReference type="Rhea" id="RHEA:67460"/>
        <dbReference type="ChEBI" id="CHEBI:13193"/>
        <dbReference type="ChEBI" id="CHEBI:15588"/>
        <dbReference type="ChEBI" id="CHEBI:16452"/>
        <dbReference type="ChEBI" id="CHEBI:17499"/>
    </reaction>
    <physiologicalReaction direction="left-to-right" evidence="9">
        <dbReference type="Rhea" id="RHEA:67461"/>
    </physiologicalReaction>
</comment>
<dbReference type="EC" id="1.1.99.39" evidence="6"/>
<evidence type="ECO:0000256" key="8">
    <source>
        <dbReference type="ARBA" id="ARBA00045410"/>
    </source>
</evidence>
<proteinExistence type="inferred from homology"/>
<dbReference type="GO" id="GO:0051990">
    <property type="term" value="F:(R)-2-hydroxyglutarate dehydrogenase activity"/>
    <property type="evidence" value="ECO:0007669"/>
    <property type="project" value="UniProtKB-EC"/>
</dbReference>
<evidence type="ECO:0000259" key="10">
    <source>
        <dbReference type="Pfam" id="PF02913"/>
    </source>
</evidence>
<evidence type="ECO:0000256" key="1">
    <source>
        <dbReference type="ARBA" id="ARBA00001974"/>
    </source>
</evidence>
<dbReference type="PANTHER" id="PTHR43716:SF1">
    <property type="entry name" value="D-2-HYDROXYGLUTARATE DEHYDROGENASE, MITOCHONDRIAL"/>
    <property type="match status" value="1"/>
</dbReference>
<dbReference type="Gene3D" id="3.30.70.2740">
    <property type="match status" value="1"/>
</dbReference>
<reference evidence="11 12" key="1">
    <citation type="submission" date="2020-11" db="EMBL/GenBank/DDBJ databases">
        <authorList>
            <person name="Wallbank WR R."/>
            <person name="Pardo Diaz C."/>
            <person name="Kozak K."/>
            <person name="Martin S."/>
            <person name="Jiggins C."/>
            <person name="Moest M."/>
            <person name="Warren A I."/>
            <person name="Generalovic N T."/>
            <person name="Byers J.R.P. K."/>
            <person name="Montejo-Kovacevich G."/>
            <person name="Yen C E."/>
        </authorList>
    </citation>
    <scope>NUCLEOTIDE SEQUENCE [LARGE SCALE GENOMIC DNA]</scope>
</reference>
<keyword evidence="12" id="KW-1185">Reference proteome</keyword>
<dbReference type="InterPro" id="IPR016164">
    <property type="entry name" value="FAD-linked_Oxase-like_C"/>
</dbReference>
<dbReference type="InterPro" id="IPR051264">
    <property type="entry name" value="FAD-oxidored/transferase_4"/>
</dbReference>
<dbReference type="GO" id="GO:0005739">
    <property type="term" value="C:mitochondrion"/>
    <property type="evidence" value="ECO:0007669"/>
    <property type="project" value="TreeGrafter"/>
</dbReference>
<evidence type="ECO:0000256" key="2">
    <source>
        <dbReference type="ARBA" id="ARBA00008000"/>
    </source>
</evidence>
<dbReference type="InterPro" id="IPR004113">
    <property type="entry name" value="FAD-bd_oxidored_4_C"/>
</dbReference>
<evidence type="ECO:0000256" key="3">
    <source>
        <dbReference type="ARBA" id="ARBA00022630"/>
    </source>
</evidence>
<feature type="domain" description="FAD-binding oxidoreductase/transferase type 4 C-terminal" evidence="10">
    <location>
        <begin position="1"/>
        <end position="179"/>
    </location>
</feature>
<evidence type="ECO:0000256" key="7">
    <source>
        <dbReference type="ARBA" id="ARBA00039639"/>
    </source>
</evidence>
<comment type="cofactor">
    <cofactor evidence="1">
        <name>FAD</name>
        <dbReference type="ChEBI" id="CHEBI:57692"/>
    </cofactor>
</comment>